<dbReference type="AlphaFoldDB" id="A0AAE3R9E8"/>
<gene>
    <name evidence="2" type="ORF">QNI22_37120</name>
</gene>
<proteinExistence type="predicted"/>
<dbReference type="EMBL" id="JASJOU010000021">
    <property type="protein sequence ID" value="MDJ1506336.1"/>
    <property type="molecule type" value="Genomic_DNA"/>
</dbReference>
<keyword evidence="3" id="KW-1185">Reference proteome</keyword>
<dbReference type="RefSeq" id="WP_314519215.1">
    <property type="nucleotide sequence ID" value="NZ_JASJOU010000021.1"/>
</dbReference>
<evidence type="ECO:0008006" key="4">
    <source>
        <dbReference type="Google" id="ProtNLM"/>
    </source>
</evidence>
<accession>A0AAE3R9E8</accession>
<evidence type="ECO:0000313" key="3">
    <source>
        <dbReference type="Proteomes" id="UP001232063"/>
    </source>
</evidence>
<keyword evidence="1" id="KW-0732">Signal</keyword>
<organism evidence="2 3">
    <name type="scientific">Xanthocytophaga agilis</name>
    <dbReference type="NCBI Taxonomy" id="3048010"/>
    <lineage>
        <taxon>Bacteria</taxon>
        <taxon>Pseudomonadati</taxon>
        <taxon>Bacteroidota</taxon>
        <taxon>Cytophagia</taxon>
        <taxon>Cytophagales</taxon>
        <taxon>Rhodocytophagaceae</taxon>
        <taxon>Xanthocytophaga</taxon>
    </lineage>
</organism>
<comment type="caution">
    <text evidence="2">The sequence shown here is derived from an EMBL/GenBank/DDBJ whole genome shotgun (WGS) entry which is preliminary data.</text>
</comment>
<dbReference type="Proteomes" id="UP001232063">
    <property type="component" value="Unassembled WGS sequence"/>
</dbReference>
<evidence type="ECO:0000313" key="2">
    <source>
        <dbReference type="EMBL" id="MDJ1506336.1"/>
    </source>
</evidence>
<sequence>MKRYLSVLLSCLGYSLLAQDLSTLSQQKPLTFHGGINVRGMFYHVEGITNRRQPFSYLITGSPTLSLYGFSIPFTFIVSEQERSFRQPFNQFGLSPSYKWITLHGGYRNVSFSPFTLDGYTMLGGGVELRPGKWHIGLMYGRLNRAVVANQNLGDLQAVSFNRRGVAGKIGYGSDTTHVEFSFIKAKDNATSVEYQNIGQDTLGVLPVTPAENLVMSLGGRVGLLKYFFVEAEGAVSIYTKNNRSSIAIDSTVAHIPAWLPTLMTINASTENNKALRGAIGYRQKKYGFSLQYRRIDPNYQSMGAYFFQNDLENITLNPMVLLWQGKIRFNGSLGIQRDNLSGQKQATARRVIGSLNASLALSSRFGIEMAYSNFATSQTPIAVKFNDSLRVAQTTQNFSFTPHYFILGTSRNHVFTLLVNYMTLNDLSLLNQQRNVHSTNAFFNYQITFQATGLNLSAGLSYARLQTAMLTSGNQGLTLGVGKSLLHSKLTLRLNSSILQNLQGTAQTMLYTNGLSGSYQATKRHSLNLTVNYIQSQGSAESQQAGGYPTFTEVRGDVGYNFTF</sequence>
<evidence type="ECO:0000256" key="1">
    <source>
        <dbReference type="SAM" id="SignalP"/>
    </source>
</evidence>
<name>A0AAE3R9E8_9BACT</name>
<protein>
    <recommendedName>
        <fullName evidence="4">DUF5723 domain-containing protein</fullName>
    </recommendedName>
</protein>
<feature type="chain" id="PRO_5042179027" description="DUF5723 domain-containing protein" evidence="1">
    <location>
        <begin position="21"/>
        <end position="565"/>
    </location>
</feature>
<feature type="signal peptide" evidence="1">
    <location>
        <begin position="1"/>
        <end position="20"/>
    </location>
</feature>
<reference evidence="2" key="1">
    <citation type="submission" date="2023-05" db="EMBL/GenBank/DDBJ databases">
        <authorList>
            <person name="Zhang X."/>
        </authorList>
    </citation>
    <scope>NUCLEOTIDE SEQUENCE</scope>
    <source>
        <strain evidence="2">BD1B2-1</strain>
    </source>
</reference>